<keyword evidence="2" id="KW-1185">Reference proteome</keyword>
<sequence>MKRLFGGLLISLTGRTRTSDDKNSSKRTKTARILENYGFFINQFTVIQKIWHGHELPRMIWHLSTSHTHSARKESPLKFQTKNSLFVNVYGLCLSWKKEVAFMFYFIFTNTITTNITS</sequence>
<accession>A0AAD8GMZ6</accession>
<gene>
    <name evidence="1" type="ORF">POM88_054038</name>
</gene>
<dbReference type="AlphaFoldDB" id="A0AAD8GMZ6"/>
<reference evidence="1" key="1">
    <citation type="submission" date="2023-02" db="EMBL/GenBank/DDBJ databases">
        <title>Genome of toxic invasive species Heracleum sosnowskyi carries increased number of genes despite the absence of recent whole-genome duplications.</title>
        <authorList>
            <person name="Schelkunov M."/>
            <person name="Shtratnikova V."/>
            <person name="Makarenko M."/>
            <person name="Klepikova A."/>
            <person name="Omelchenko D."/>
            <person name="Novikova G."/>
            <person name="Obukhova E."/>
            <person name="Bogdanov V."/>
            <person name="Penin A."/>
            <person name="Logacheva M."/>
        </authorList>
    </citation>
    <scope>NUCLEOTIDE SEQUENCE</scope>
    <source>
        <strain evidence="1">Hsosn_3</strain>
        <tissue evidence="1">Leaf</tissue>
    </source>
</reference>
<name>A0AAD8GMZ6_9APIA</name>
<evidence type="ECO:0000313" key="2">
    <source>
        <dbReference type="Proteomes" id="UP001237642"/>
    </source>
</evidence>
<comment type="caution">
    <text evidence="1">The sequence shown here is derived from an EMBL/GenBank/DDBJ whole genome shotgun (WGS) entry which is preliminary data.</text>
</comment>
<proteinExistence type="predicted"/>
<organism evidence="1 2">
    <name type="scientific">Heracleum sosnowskyi</name>
    <dbReference type="NCBI Taxonomy" id="360622"/>
    <lineage>
        <taxon>Eukaryota</taxon>
        <taxon>Viridiplantae</taxon>
        <taxon>Streptophyta</taxon>
        <taxon>Embryophyta</taxon>
        <taxon>Tracheophyta</taxon>
        <taxon>Spermatophyta</taxon>
        <taxon>Magnoliopsida</taxon>
        <taxon>eudicotyledons</taxon>
        <taxon>Gunneridae</taxon>
        <taxon>Pentapetalae</taxon>
        <taxon>asterids</taxon>
        <taxon>campanulids</taxon>
        <taxon>Apiales</taxon>
        <taxon>Apiaceae</taxon>
        <taxon>Apioideae</taxon>
        <taxon>apioid superclade</taxon>
        <taxon>Tordylieae</taxon>
        <taxon>Tordyliinae</taxon>
        <taxon>Heracleum</taxon>
    </lineage>
</organism>
<dbReference type="Proteomes" id="UP001237642">
    <property type="component" value="Unassembled WGS sequence"/>
</dbReference>
<reference evidence="1" key="2">
    <citation type="submission" date="2023-05" db="EMBL/GenBank/DDBJ databases">
        <authorList>
            <person name="Schelkunov M.I."/>
        </authorList>
    </citation>
    <scope>NUCLEOTIDE SEQUENCE</scope>
    <source>
        <strain evidence="1">Hsosn_3</strain>
        <tissue evidence="1">Leaf</tissue>
    </source>
</reference>
<evidence type="ECO:0000313" key="1">
    <source>
        <dbReference type="EMBL" id="KAK1351755.1"/>
    </source>
</evidence>
<dbReference type="EMBL" id="JAUIZM010000027">
    <property type="protein sequence ID" value="KAK1351755.1"/>
    <property type="molecule type" value="Genomic_DNA"/>
</dbReference>
<protein>
    <submittedName>
        <fullName evidence="1">Uncharacterized protein</fullName>
    </submittedName>
</protein>